<dbReference type="Gene3D" id="2.60.40.10">
    <property type="entry name" value="Immunoglobulins"/>
    <property type="match status" value="2"/>
</dbReference>
<dbReference type="InterPro" id="IPR013783">
    <property type="entry name" value="Ig-like_fold"/>
</dbReference>
<dbReference type="GO" id="GO:0030288">
    <property type="term" value="C:outer membrane-bounded periplasmic space"/>
    <property type="evidence" value="ECO:0007669"/>
    <property type="project" value="InterPro"/>
</dbReference>
<dbReference type="EMBL" id="QANO01000075">
    <property type="protein sequence ID" value="PTU53625.1"/>
    <property type="molecule type" value="Genomic_DNA"/>
</dbReference>
<comment type="similarity">
    <text evidence="2">Belongs to the periplasmic pilus chaperone family.</text>
</comment>
<dbReference type="Pfam" id="PF02753">
    <property type="entry name" value="PapD_C"/>
    <property type="match status" value="1"/>
</dbReference>
<evidence type="ECO:0000256" key="6">
    <source>
        <dbReference type="SAM" id="SignalP"/>
    </source>
</evidence>
<proteinExistence type="inferred from homology"/>
<comment type="subcellular location">
    <subcellularLocation>
        <location evidence="1">Periplasm</location>
    </subcellularLocation>
</comment>
<evidence type="ECO:0000313" key="9">
    <source>
        <dbReference type="EMBL" id="PTU53625.1"/>
    </source>
</evidence>
<protein>
    <submittedName>
        <fullName evidence="9">Pilus assembly protein</fullName>
    </submittedName>
</protein>
<dbReference type="Proteomes" id="UP000244874">
    <property type="component" value="Unassembled WGS sequence"/>
</dbReference>
<dbReference type="AlphaFoldDB" id="A0A2R7UQQ2"/>
<comment type="caution">
    <text evidence="9">The sequence shown here is derived from an EMBL/GenBank/DDBJ whole genome shotgun (WGS) entry which is preliminary data.</text>
</comment>
<accession>A0A2R7UQQ2</accession>
<evidence type="ECO:0000256" key="2">
    <source>
        <dbReference type="ARBA" id="ARBA00007399"/>
    </source>
</evidence>
<dbReference type="InterPro" id="IPR016148">
    <property type="entry name" value="Pili_assmbl_chaperone_C"/>
</dbReference>
<dbReference type="InterPro" id="IPR016147">
    <property type="entry name" value="Pili_assmbl_chaperone_N"/>
</dbReference>
<dbReference type="PANTHER" id="PTHR30251">
    <property type="entry name" value="PILUS ASSEMBLY CHAPERONE"/>
    <property type="match status" value="1"/>
</dbReference>
<dbReference type="InterPro" id="IPR050643">
    <property type="entry name" value="Periplasmic_pilus_chap"/>
</dbReference>
<gene>
    <name evidence="9" type="ORF">DBB42_03440</name>
</gene>
<evidence type="ECO:0000259" key="8">
    <source>
        <dbReference type="Pfam" id="PF02753"/>
    </source>
</evidence>
<sequence>MPTSLLRQIVLATAVTSAFISSAQAALTISATRIVQASDKQSSSITVANPSTQAFAVQSWVNTDVDDGSIAVPLIASPALFRLDPGKEQTVQINRLPNDLPDDRESLFFFNVQEIPQVQDEQANTLTIALRTRIKLFYRPVGLQGSVQDGLNALQWSVQHNDGKAQLAVHNPSPYHYSFRSLEVGQSTARKSIQAREMVAPKSTQAYDLPTSALAPGMKVFFTTINDYGGITKEVTAPVSGL</sequence>
<dbReference type="RefSeq" id="WP_108480088.1">
    <property type="nucleotide sequence ID" value="NZ_QANO01000075.1"/>
</dbReference>
<dbReference type="PANTHER" id="PTHR30251:SF2">
    <property type="entry name" value="FIMBRIAL CHAPERONE YADV-RELATED"/>
    <property type="match status" value="1"/>
</dbReference>
<evidence type="ECO:0000256" key="4">
    <source>
        <dbReference type="ARBA" id="ARBA00022764"/>
    </source>
</evidence>
<dbReference type="SUPFAM" id="SSF49354">
    <property type="entry name" value="PapD-like"/>
    <property type="match status" value="1"/>
</dbReference>
<evidence type="ECO:0000313" key="10">
    <source>
        <dbReference type="Proteomes" id="UP000244874"/>
    </source>
</evidence>
<feature type="domain" description="Pili assembly chaperone N-terminal" evidence="7">
    <location>
        <begin position="27"/>
        <end position="143"/>
    </location>
</feature>
<dbReference type="PRINTS" id="PR00969">
    <property type="entry name" value="CHAPERONPILI"/>
</dbReference>
<name>A0A2R7UQQ2_PSEDL</name>
<dbReference type="SUPFAM" id="SSF49584">
    <property type="entry name" value="Periplasmic chaperone C-domain"/>
    <property type="match status" value="1"/>
</dbReference>
<feature type="chain" id="PRO_5015333445" evidence="6">
    <location>
        <begin position="26"/>
        <end position="242"/>
    </location>
</feature>
<feature type="signal peptide" evidence="6">
    <location>
        <begin position="1"/>
        <end position="25"/>
    </location>
</feature>
<reference evidence="9 10" key="1">
    <citation type="submission" date="2018-04" db="EMBL/GenBank/DDBJ databases">
        <authorList>
            <person name="Go L.Y."/>
            <person name="Mitchell J.A."/>
        </authorList>
    </citation>
    <scope>NUCLEOTIDE SEQUENCE [LARGE SCALE GENOMIC DNA]</scope>
    <source>
        <strain evidence="9 10">KCJK7865</strain>
    </source>
</reference>
<evidence type="ECO:0000259" key="7">
    <source>
        <dbReference type="Pfam" id="PF00345"/>
    </source>
</evidence>
<dbReference type="GO" id="GO:0071555">
    <property type="term" value="P:cell wall organization"/>
    <property type="evidence" value="ECO:0007669"/>
    <property type="project" value="InterPro"/>
</dbReference>
<dbReference type="InterPro" id="IPR008962">
    <property type="entry name" value="PapD-like_sf"/>
</dbReference>
<evidence type="ECO:0000256" key="5">
    <source>
        <dbReference type="ARBA" id="ARBA00023186"/>
    </source>
</evidence>
<keyword evidence="5" id="KW-0143">Chaperone</keyword>
<dbReference type="Pfam" id="PF00345">
    <property type="entry name" value="PapD_N"/>
    <property type="match status" value="1"/>
</dbReference>
<evidence type="ECO:0000256" key="3">
    <source>
        <dbReference type="ARBA" id="ARBA00022729"/>
    </source>
</evidence>
<keyword evidence="3 6" id="KW-0732">Signal</keyword>
<organism evidence="9 10">
    <name type="scientific">Pseudomonas plecoglossicida</name>
    <dbReference type="NCBI Taxonomy" id="70775"/>
    <lineage>
        <taxon>Bacteria</taxon>
        <taxon>Pseudomonadati</taxon>
        <taxon>Pseudomonadota</taxon>
        <taxon>Gammaproteobacteria</taxon>
        <taxon>Pseudomonadales</taxon>
        <taxon>Pseudomonadaceae</taxon>
        <taxon>Pseudomonas</taxon>
    </lineage>
</organism>
<evidence type="ECO:0000256" key="1">
    <source>
        <dbReference type="ARBA" id="ARBA00004418"/>
    </source>
</evidence>
<dbReference type="InterPro" id="IPR036316">
    <property type="entry name" value="Pili_assmbl_chap_C_dom_sf"/>
</dbReference>
<feature type="domain" description="Pili assembly chaperone C-terminal" evidence="8">
    <location>
        <begin position="169"/>
        <end position="232"/>
    </location>
</feature>
<keyword evidence="4" id="KW-0574">Periplasm</keyword>
<dbReference type="InterPro" id="IPR001829">
    <property type="entry name" value="Pili_assmbl_chaperone_bac"/>
</dbReference>